<gene>
    <name evidence="2" type="ORF">EV188_101191</name>
</gene>
<dbReference type="Pfam" id="PF08592">
    <property type="entry name" value="Anthrone_oxy"/>
    <property type="match status" value="1"/>
</dbReference>
<dbReference type="EMBL" id="SNYO01000001">
    <property type="protein sequence ID" value="TDQ64942.1"/>
    <property type="molecule type" value="Genomic_DNA"/>
</dbReference>
<evidence type="ECO:0000313" key="2">
    <source>
        <dbReference type="EMBL" id="TDQ64942.1"/>
    </source>
</evidence>
<evidence type="ECO:0000313" key="3">
    <source>
        <dbReference type="Proteomes" id="UP000295705"/>
    </source>
</evidence>
<protein>
    <submittedName>
        <fullName evidence="2">Putative membrane protein</fullName>
    </submittedName>
</protein>
<reference evidence="2 3" key="1">
    <citation type="submission" date="2019-03" db="EMBL/GenBank/DDBJ databases">
        <title>Genomic Encyclopedia of Type Strains, Phase IV (KMG-IV): sequencing the most valuable type-strain genomes for metagenomic binning, comparative biology and taxonomic classification.</title>
        <authorList>
            <person name="Goeker M."/>
        </authorList>
    </citation>
    <scope>NUCLEOTIDE SEQUENCE [LARGE SCALE GENOMIC DNA]</scope>
    <source>
        <strain evidence="2 3">DSM 45775</strain>
    </source>
</reference>
<organism evidence="2 3">
    <name type="scientific">Actinomycetospora succinea</name>
    <dbReference type="NCBI Taxonomy" id="663603"/>
    <lineage>
        <taxon>Bacteria</taxon>
        <taxon>Bacillati</taxon>
        <taxon>Actinomycetota</taxon>
        <taxon>Actinomycetes</taxon>
        <taxon>Pseudonocardiales</taxon>
        <taxon>Pseudonocardiaceae</taxon>
        <taxon>Actinomycetospora</taxon>
    </lineage>
</organism>
<dbReference type="OrthoDB" id="428263at2"/>
<dbReference type="RefSeq" id="WP_133824382.1">
    <property type="nucleotide sequence ID" value="NZ_BAABHR010000045.1"/>
</dbReference>
<feature type="transmembrane region" description="Helical" evidence="1">
    <location>
        <begin position="87"/>
        <end position="108"/>
    </location>
</feature>
<proteinExistence type="predicted"/>
<keyword evidence="1" id="KW-1133">Transmembrane helix</keyword>
<dbReference type="Proteomes" id="UP000295705">
    <property type="component" value="Unassembled WGS sequence"/>
</dbReference>
<name>A0A4R6VMB5_9PSEU</name>
<comment type="caution">
    <text evidence="2">The sequence shown here is derived from an EMBL/GenBank/DDBJ whole genome shotgun (WGS) entry which is preliminary data.</text>
</comment>
<sequence>MTTTLVPAVTLLAGVLSALLAGLYLAFSLSIMPALARLPDATLVSVMQTINRVIVRPAFAVVFAGAPLVAVVALVLALVAGAPVLDVLVGTLLQVASVAITGAVNIPLNNALDRADPDDVGDVARAREAFERPWGRAHGVRTAATTLGAVALLAAPLL</sequence>
<dbReference type="AlphaFoldDB" id="A0A4R6VMB5"/>
<feature type="transmembrane region" description="Helical" evidence="1">
    <location>
        <begin position="12"/>
        <end position="36"/>
    </location>
</feature>
<feature type="transmembrane region" description="Helical" evidence="1">
    <location>
        <begin position="57"/>
        <end position="81"/>
    </location>
</feature>
<dbReference type="InterPro" id="IPR013901">
    <property type="entry name" value="Anthrone_oxy"/>
</dbReference>
<keyword evidence="3" id="KW-1185">Reference proteome</keyword>
<accession>A0A4R6VMB5</accession>
<keyword evidence="1" id="KW-0472">Membrane</keyword>
<evidence type="ECO:0000256" key="1">
    <source>
        <dbReference type="SAM" id="Phobius"/>
    </source>
</evidence>
<keyword evidence="1" id="KW-0812">Transmembrane</keyword>